<accession>A0A381TU00</accession>
<reference evidence="1" key="1">
    <citation type="submission" date="2018-05" db="EMBL/GenBank/DDBJ databases">
        <authorList>
            <person name="Lanie J.A."/>
            <person name="Ng W.-L."/>
            <person name="Kazmierczak K.M."/>
            <person name="Andrzejewski T.M."/>
            <person name="Davidsen T.M."/>
            <person name="Wayne K.J."/>
            <person name="Tettelin H."/>
            <person name="Glass J.I."/>
            <person name="Rusch D."/>
            <person name="Podicherti R."/>
            <person name="Tsui H.-C.T."/>
            <person name="Winkler M.E."/>
        </authorList>
    </citation>
    <scope>NUCLEOTIDE SEQUENCE</scope>
</reference>
<dbReference type="InterPro" id="IPR046262">
    <property type="entry name" value="DUF6295"/>
</dbReference>
<dbReference type="AlphaFoldDB" id="A0A381TU00"/>
<name>A0A381TU00_9ZZZZ</name>
<organism evidence="1">
    <name type="scientific">marine metagenome</name>
    <dbReference type="NCBI Taxonomy" id="408172"/>
    <lineage>
        <taxon>unclassified sequences</taxon>
        <taxon>metagenomes</taxon>
        <taxon>ecological metagenomes</taxon>
    </lineage>
</organism>
<proteinExistence type="predicted"/>
<evidence type="ECO:0000313" key="1">
    <source>
        <dbReference type="EMBL" id="SVA18941.1"/>
    </source>
</evidence>
<dbReference type="Pfam" id="PF19812">
    <property type="entry name" value="DUF6295"/>
    <property type="match status" value="1"/>
</dbReference>
<dbReference type="EMBL" id="UINC01005081">
    <property type="protein sequence ID" value="SVA18941.1"/>
    <property type="molecule type" value="Genomic_DNA"/>
</dbReference>
<sequence length="92" mass="10171">MCTMICERTEVEGSGKGRDGWFPLEMVNVSYDHPFNAPWEYGVNIDFVNQSRGVGSRVAVELSPQSAKKLADTIIEALKRGEADPQIKVSVL</sequence>
<protein>
    <submittedName>
        <fullName evidence="1">Uncharacterized protein</fullName>
    </submittedName>
</protein>
<gene>
    <name evidence="1" type="ORF">METZ01_LOCUS71795</name>
</gene>